<reference evidence="3" key="1">
    <citation type="submission" date="2016-03" db="EMBL/GenBank/DDBJ databases">
        <title>Complete genome sequence of the type strain Actinoalloteichus hymeniacidonis DSM 45092.</title>
        <authorList>
            <person name="Schaffert L."/>
            <person name="Albersmeier A."/>
            <person name="Winkler A."/>
            <person name="Kalinowski J."/>
            <person name="Zotchev S."/>
            <person name="Ruckert C."/>
        </authorList>
    </citation>
    <scope>NUCLEOTIDE SEQUENCE [LARGE SCALE GENOMIC DNA]</scope>
    <source>
        <strain evidence="3">HPA177(T) (DSM 45092(T))</strain>
    </source>
</reference>
<dbReference type="Pfam" id="PF00535">
    <property type="entry name" value="Glycos_transf_2"/>
    <property type="match status" value="1"/>
</dbReference>
<dbReference type="Gene3D" id="3.90.550.10">
    <property type="entry name" value="Spore Coat Polysaccharide Biosynthesis Protein SpsA, Chain A"/>
    <property type="match status" value="1"/>
</dbReference>
<feature type="domain" description="Glycosyltransferase 2-like" evidence="1">
    <location>
        <begin position="3"/>
        <end position="123"/>
    </location>
</feature>
<dbReference type="InterPro" id="IPR029044">
    <property type="entry name" value="Nucleotide-diphossugar_trans"/>
</dbReference>
<dbReference type="InterPro" id="IPR050834">
    <property type="entry name" value="Glycosyltransf_2"/>
</dbReference>
<sequence>MLPYYGDVGLMQTTVRSVLAQDDPDWRLTVVDDGYPDDSIPGWFESLGDGRIKYLRNEENLGANRNFQKCLDLVEHELVVVMGADDVMLPNYVRTVQSAHRSHPNATIIQPGVELIDENGEPAKTLVDQAKRRLYAPKGRGRQIFCGEDLAISLLRGNWLYFPSLTWRADAITKVGFREGLNVVQDLALVMDLVQRGDQLVVDDTVCFQYRRHRASDSSWRAMAGTRFIEERNYFLDVARRLDEQGWSRAAKVARSHVSSRLHALTLLPKALKNKHSEGTRNLTRHAFGPSKRI</sequence>
<name>A0AAC9HKM8_9PSEU</name>
<dbReference type="PANTHER" id="PTHR43685">
    <property type="entry name" value="GLYCOSYLTRANSFERASE"/>
    <property type="match status" value="1"/>
</dbReference>
<dbReference type="Proteomes" id="UP000095210">
    <property type="component" value="Chromosome"/>
</dbReference>
<evidence type="ECO:0000313" key="3">
    <source>
        <dbReference type="Proteomes" id="UP000095210"/>
    </source>
</evidence>
<dbReference type="KEGG" id="ahm:TL08_00685"/>
<dbReference type="EMBL" id="CP014859">
    <property type="protein sequence ID" value="AOS60985.1"/>
    <property type="molecule type" value="Genomic_DNA"/>
</dbReference>
<dbReference type="PANTHER" id="PTHR43685:SF2">
    <property type="entry name" value="GLYCOSYLTRANSFERASE 2-LIKE DOMAIN-CONTAINING PROTEIN"/>
    <property type="match status" value="1"/>
</dbReference>
<dbReference type="AlphaFoldDB" id="A0AAC9HKM8"/>
<proteinExistence type="predicted"/>
<gene>
    <name evidence="2" type="ORF">TL08_00685</name>
</gene>
<accession>A0AAC9HKM8</accession>
<evidence type="ECO:0000259" key="1">
    <source>
        <dbReference type="Pfam" id="PF00535"/>
    </source>
</evidence>
<dbReference type="InterPro" id="IPR001173">
    <property type="entry name" value="Glyco_trans_2-like"/>
</dbReference>
<protein>
    <submittedName>
        <fullName evidence="2">Glycosyltransferase</fullName>
    </submittedName>
</protein>
<organism evidence="2 3">
    <name type="scientific">Actinoalloteichus hymeniacidonis</name>
    <dbReference type="NCBI Taxonomy" id="340345"/>
    <lineage>
        <taxon>Bacteria</taxon>
        <taxon>Bacillati</taxon>
        <taxon>Actinomycetota</taxon>
        <taxon>Actinomycetes</taxon>
        <taxon>Pseudonocardiales</taxon>
        <taxon>Pseudonocardiaceae</taxon>
        <taxon>Actinoalloteichus</taxon>
    </lineage>
</organism>
<evidence type="ECO:0000313" key="2">
    <source>
        <dbReference type="EMBL" id="AOS60985.1"/>
    </source>
</evidence>
<dbReference type="SUPFAM" id="SSF53448">
    <property type="entry name" value="Nucleotide-diphospho-sugar transferases"/>
    <property type="match status" value="1"/>
</dbReference>
<keyword evidence="3" id="KW-1185">Reference proteome</keyword>